<sequence length="327" mass="37928">MFSEFETLVHDTFVSQCVSIAALTLLFYDHLITFADVGSLDMARKIWAGQSYFLSQPIRRIDLDRCSIYRPLWFRHFSFSFGEPFFRRPGHVLINLVMEAMSWLDYREYLHGSNQYSNVELVYDIWQSQRLAFFVLAPFWLIHFILDFLIVTNHTIKNYARYGYLQTANVCTANPGNLWTLCLNGIIYHVLILLLLMWIWLSTPRTAQTPFVRLVLRDGFIYFITIISVMLFNLLVWRYARPSLVLLPYTLTWVILNGALSRTLLSLGSVQTSEEWGQRANLTIIPPDIELGRVLSGGTISTYRSKDEDAGTVNSVRRTSRVVKLII</sequence>
<proteinExistence type="predicted"/>
<feature type="transmembrane region" description="Helical" evidence="1">
    <location>
        <begin position="246"/>
        <end position="265"/>
    </location>
</feature>
<feature type="transmembrane region" description="Helical" evidence="1">
    <location>
        <begin position="178"/>
        <end position="200"/>
    </location>
</feature>
<keyword evidence="1" id="KW-0812">Transmembrane</keyword>
<gene>
    <name evidence="2" type="ORF">RDB_LOCUS92578</name>
</gene>
<evidence type="ECO:0000313" key="3">
    <source>
        <dbReference type="Proteomes" id="UP000663843"/>
    </source>
</evidence>
<keyword evidence="1" id="KW-0472">Membrane</keyword>
<dbReference type="EMBL" id="CAJMWT010002881">
    <property type="protein sequence ID" value="CAE6457088.1"/>
    <property type="molecule type" value="Genomic_DNA"/>
</dbReference>
<evidence type="ECO:0000256" key="1">
    <source>
        <dbReference type="SAM" id="Phobius"/>
    </source>
</evidence>
<reference evidence="2" key="1">
    <citation type="submission" date="2021-01" db="EMBL/GenBank/DDBJ databases">
        <authorList>
            <person name="Kaushik A."/>
        </authorList>
    </citation>
    <scope>NUCLEOTIDE SEQUENCE</scope>
    <source>
        <strain evidence="2">AG2-2IIIB</strain>
    </source>
</reference>
<dbReference type="AlphaFoldDB" id="A0A8H3BJ03"/>
<comment type="caution">
    <text evidence="2">The sequence shown here is derived from an EMBL/GenBank/DDBJ whole genome shotgun (WGS) entry which is preliminary data.</text>
</comment>
<dbReference type="Proteomes" id="UP000663843">
    <property type="component" value="Unassembled WGS sequence"/>
</dbReference>
<feature type="transmembrane region" description="Helical" evidence="1">
    <location>
        <begin position="12"/>
        <end position="35"/>
    </location>
</feature>
<keyword evidence="1" id="KW-1133">Transmembrane helix</keyword>
<evidence type="ECO:0000313" key="2">
    <source>
        <dbReference type="EMBL" id="CAE6457088.1"/>
    </source>
</evidence>
<organism evidence="2 3">
    <name type="scientific">Rhizoctonia solani</name>
    <dbReference type="NCBI Taxonomy" id="456999"/>
    <lineage>
        <taxon>Eukaryota</taxon>
        <taxon>Fungi</taxon>
        <taxon>Dikarya</taxon>
        <taxon>Basidiomycota</taxon>
        <taxon>Agaricomycotina</taxon>
        <taxon>Agaricomycetes</taxon>
        <taxon>Cantharellales</taxon>
        <taxon>Ceratobasidiaceae</taxon>
        <taxon>Rhizoctonia</taxon>
    </lineage>
</organism>
<protein>
    <submittedName>
        <fullName evidence="2">Uncharacterized protein</fullName>
    </submittedName>
</protein>
<feature type="transmembrane region" description="Helical" evidence="1">
    <location>
        <begin position="220"/>
        <end position="240"/>
    </location>
</feature>
<accession>A0A8H3BJ03</accession>
<name>A0A8H3BJ03_9AGAM</name>
<feature type="transmembrane region" description="Helical" evidence="1">
    <location>
        <begin position="131"/>
        <end position="151"/>
    </location>
</feature>